<keyword evidence="3" id="KW-1185">Reference proteome</keyword>
<gene>
    <name evidence="2" type="ORF">PG996_007553</name>
</gene>
<comment type="caution">
    <text evidence="2">The sequence shown here is derived from an EMBL/GenBank/DDBJ whole genome shotgun (WGS) entry which is preliminary data.</text>
</comment>
<feature type="region of interest" description="Disordered" evidence="1">
    <location>
        <begin position="68"/>
        <end position="98"/>
    </location>
</feature>
<evidence type="ECO:0000256" key="1">
    <source>
        <dbReference type="SAM" id="MobiDB-lite"/>
    </source>
</evidence>
<accession>A0ABR1VB74</accession>
<protein>
    <submittedName>
        <fullName evidence="2">TIP41-negatively regulates the TOR signaling pathway</fullName>
    </submittedName>
</protein>
<sequence>MVGPHPDDETRPAHSIPIELLKRWDPILFFDDVVLYESEPDDNGIRMLGVKTRVHESACCCSAVSLCGSTASSPASTSTLRRTRSSVSTRSRGTRTRS</sequence>
<evidence type="ECO:0000313" key="2">
    <source>
        <dbReference type="EMBL" id="KAK8068441.1"/>
    </source>
</evidence>
<organism evidence="2 3">
    <name type="scientific">Apiospora saccharicola</name>
    <dbReference type="NCBI Taxonomy" id="335842"/>
    <lineage>
        <taxon>Eukaryota</taxon>
        <taxon>Fungi</taxon>
        <taxon>Dikarya</taxon>
        <taxon>Ascomycota</taxon>
        <taxon>Pezizomycotina</taxon>
        <taxon>Sordariomycetes</taxon>
        <taxon>Xylariomycetidae</taxon>
        <taxon>Amphisphaeriales</taxon>
        <taxon>Apiosporaceae</taxon>
        <taxon>Apiospora</taxon>
    </lineage>
</organism>
<dbReference type="Pfam" id="PF04176">
    <property type="entry name" value="TIP41"/>
    <property type="match status" value="1"/>
</dbReference>
<dbReference type="EMBL" id="JAQQWM010000004">
    <property type="protein sequence ID" value="KAK8068441.1"/>
    <property type="molecule type" value="Genomic_DNA"/>
</dbReference>
<name>A0ABR1VB74_9PEZI</name>
<feature type="compositionally biased region" description="Low complexity" evidence="1">
    <location>
        <begin position="69"/>
        <end position="91"/>
    </location>
</feature>
<proteinExistence type="predicted"/>
<evidence type="ECO:0000313" key="3">
    <source>
        <dbReference type="Proteomes" id="UP001446871"/>
    </source>
</evidence>
<dbReference type="Proteomes" id="UP001446871">
    <property type="component" value="Unassembled WGS sequence"/>
</dbReference>
<reference evidence="2 3" key="1">
    <citation type="submission" date="2023-01" db="EMBL/GenBank/DDBJ databases">
        <title>Analysis of 21 Apiospora genomes using comparative genomics revels a genus with tremendous synthesis potential of carbohydrate active enzymes and secondary metabolites.</title>
        <authorList>
            <person name="Sorensen T."/>
        </authorList>
    </citation>
    <scope>NUCLEOTIDE SEQUENCE [LARGE SCALE GENOMIC DNA]</scope>
    <source>
        <strain evidence="2 3">CBS 83171</strain>
    </source>
</reference>
<dbReference type="InterPro" id="IPR007303">
    <property type="entry name" value="TIP41-like"/>
</dbReference>